<keyword evidence="2" id="KW-1185">Reference proteome</keyword>
<dbReference type="Proteomes" id="UP000054477">
    <property type="component" value="Unassembled WGS sequence"/>
</dbReference>
<dbReference type="EMBL" id="KN838573">
    <property type="protein sequence ID" value="KIK04124.1"/>
    <property type="molecule type" value="Genomic_DNA"/>
</dbReference>
<accession>A0A0C9XR30</accession>
<evidence type="ECO:0000313" key="2">
    <source>
        <dbReference type="Proteomes" id="UP000054477"/>
    </source>
</evidence>
<reference evidence="2" key="2">
    <citation type="submission" date="2015-01" db="EMBL/GenBank/DDBJ databases">
        <title>Evolutionary Origins and Diversification of the Mycorrhizal Mutualists.</title>
        <authorList>
            <consortium name="DOE Joint Genome Institute"/>
            <consortium name="Mycorrhizal Genomics Consortium"/>
            <person name="Kohler A."/>
            <person name="Kuo A."/>
            <person name="Nagy L.G."/>
            <person name="Floudas D."/>
            <person name="Copeland A."/>
            <person name="Barry K.W."/>
            <person name="Cichocki N."/>
            <person name="Veneault-Fourrey C."/>
            <person name="LaButti K."/>
            <person name="Lindquist E.A."/>
            <person name="Lipzen A."/>
            <person name="Lundell T."/>
            <person name="Morin E."/>
            <person name="Murat C."/>
            <person name="Riley R."/>
            <person name="Ohm R."/>
            <person name="Sun H."/>
            <person name="Tunlid A."/>
            <person name="Henrissat B."/>
            <person name="Grigoriev I.V."/>
            <person name="Hibbett D.S."/>
            <person name="Martin F."/>
        </authorList>
    </citation>
    <scope>NUCLEOTIDE SEQUENCE [LARGE SCALE GENOMIC DNA]</scope>
    <source>
        <strain evidence="2">LaAM-08-1</strain>
    </source>
</reference>
<reference evidence="1 2" key="1">
    <citation type="submission" date="2014-04" db="EMBL/GenBank/DDBJ databases">
        <authorList>
            <consortium name="DOE Joint Genome Institute"/>
            <person name="Kuo A."/>
            <person name="Kohler A."/>
            <person name="Nagy L.G."/>
            <person name="Floudas D."/>
            <person name="Copeland A."/>
            <person name="Barry K.W."/>
            <person name="Cichocki N."/>
            <person name="Veneault-Fourrey C."/>
            <person name="LaButti K."/>
            <person name="Lindquist E.A."/>
            <person name="Lipzen A."/>
            <person name="Lundell T."/>
            <person name="Morin E."/>
            <person name="Murat C."/>
            <person name="Sun H."/>
            <person name="Tunlid A."/>
            <person name="Henrissat B."/>
            <person name="Grigoriev I.V."/>
            <person name="Hibbett D.S."/>
            <person name="Martin F."/>
            <person name="Nordberg H.P."/>
            <person name="Cantor M.N."/>
            <person name="Hua S.X."/>
        </authorList>
    </citation>
    <scope>NUCLEOTIDE SEQUENCE [LARGE SCALE GENOMIC DNA]</scope>
    <source>
        <strain evidence="1 2">LaAM-08-1</strain>
    </source>
</reference>
<name>A0A0C9XR30_9AGAR</name>
<evidence type="ECO:0000313" key="1">
    <source>
        <dbReference type="EMBL" id="KIK04124.1"/>
    </source>
</evidence>
<gene>
    <name evidence="1" type="ORF">K443DRAFT_649632</name>
</gene>
<dbReference type="HOGENOM" id="CLU_2264200_0_0_1"/>
<organism evidence="1 2">
    <name type="scientific">Laccaria amethystina LaAM-08-1</name>
    <dbReference type="NCBI Taxonomy" id="1095629"/>
    <lineage>
        <taxon>Eukaryota</taxon>
        <taxon>Fungi</taxon>
        <taxon>Dikarya</taxon>
        <taxon>Basidiomycota</taxon>
        <taxon>Agaricomycotina</taxon>
        <taxon>Agaricomycetes</taxon>
        <taxon>Agaricomycetidae</taxon>
        <taxon>Agaricales</taxon>
        <taxon>Agaricineae</taxon>
        <taxon>Hydnangiaceae</taxon>
        <taxon>Laccaria</taxon>
    </lineage>
</organism>
<proteinExistence type="predicted"/>
<dbReference type="AlphaFoldDB" id="A0A0C9XR30"/>
<sequence length="103" mass="11992">MVQALKQSTLLRFTCPQQLQTQWRPLAGNTSSMKRLNAPEYIRHQIPPEEDERLLLVRLLSSSLLQSVEPPHFASGRRPVAHKRVFPLEVLHCQHHLLRRSLQ</sequence>
<protein>
    <submittedName>
        <fullName evidence="1">Uncharacterized protein</fullName>
    </submittedName>
</protein>